<keyword evidence="7" id="KW-1185">Reference proteome</keyword>
<dbReference type="GO" id="GO:0048471">
    <property type="term" value="C:perinuclear region of cytoplasm"/>
    <property type="evidence" value="ECO:0007669"/>
    <property type="project" value="TreeGrafter"/>
</dbReference>
<feature type="region of interest" description="Disordered" evidence="5">
    <location>
        <begin position="580"/>
        <end position="626"/>
    </location>
</feature>
<evidence type="ECO:0000256" key="5">
    <source>
        <dbReference type="SAM" id="MobiDB-lite"/>
    </source>
</evidence>
<dbReference type="SUPFAM" id="SSF52047">
    <property type="entry name" value="RNI-like"/>
    <property type="match status" value="1"/>
</dbReference>
<dbReference type="Gene3D" id="1.25.40.10">
    <property type="entry name" value="Tetratricopeptide repeat domain"/>
    <property type="match status" value="1"/>
</dbReference>
<dbReference type="InterPro" id="IPR000048">
    <property type="entry name" value="IQ_motif_EF-hand-BS"/>
</dbReference>
<evidence type="ECO:0000313" key="7">
    <source>
        <dbReference type="Proteomes" id="UP000198211"/>
    </source>
</evidence>
<dbReference type="Pfam" id="PF00612">
    <property type="entry name" value="IQ"/>
    <property type="match status" value="3"/>
</dbReference>
<dbReference type="STRING" id="4795.A0A225VHU7"/>
<dbReference type="SUPFAM" id="SSF48452">
    <property type="entry name" value="TPR-like"/>
    <property type="match status" value="1"/>
</dbReference>
<dbReference type="InterPro" id="IPR011990">
    <property type="entry name" value="TPR-like_helical_dom_sf"/>
</dbReference>
<keyword evidence="4" id="KW-0802">TPR repeat</keyword>
<evidence type="ECO:0000256" key="2">
    <source>
        <dbReference type="ARBA" id="ARBA00022614"/>
    </source>
</evidence>
<dbReference type="OrthoDB" id="120976at2759"/>
<dbReference type="AlphaFoldDB" id="A0A225VHU7"/>
<dbReference type="GO" id="GO:0005634">
    <property type="term" value="C:nucleus"/>
    <property type="evidence" value="ECO:0007669"/>
    <property type="project" value="TreeGrafter"/>
</dbReference>
<protein>
    <submittedName>
        <fullName evidence="6">Uncharacterized protein</fullName>
    </submittedName>
</protein>
<feature type="repeat" description="TPR" evidence="4">
    <location>
        <begin position="77"/>
        <end position="110"/>
    </location>
</feature>
<feature type="compositionally biased region" description="Polar residues" evidence="5">
    <location>
        <begin position="584"/>
        <end position="594"/>
    </location>
</feature>
<evidence type="ECO:0000313" key="6">
    <source>
        <dbReference type="EMBL" id="OWZ04357.1"/>
    </source>
</evidence>
<dbReference type="GO" id="GO:0005829">
    <property type="term" value="C:cytosol"/>
    <property type="evidence" value="ECO:0007669"/>
    <property type="project" value="TreeGrafter"/>
</dbReference>
<gene>
    <name evidence="6" type="ORF">PHMEG_00023756</name>
</gene>
<proteinExistence type="predicted"/>
<dbReference type="InterPro" id="IPR019734">
    <property type="entry name" value="TPR_rpt"/>
</dbReference>
<dbReference type="Gene3D" id="1.20.5.190">
    <property type="match status" value="1"/>
</dbReference>
<evidence type="ECO:0000256" key="4">
    <source>
        <dbReference type="PROSITE-ProRule" id="PRU00339"/>
    </source>
</evidence>
<dbReference type="PROSITE" id="PS50096">
    <property type="entry name" value="IQ"/>
    <property type="match status" value="2"/>
</dbReference>
<dbReference type="Gene3D" id="3.80.10.10">
    <property type="entry name" value="Ribonuclease Inhibitor"/>
    <property type="match status" value="1"/>
</dbReference>
<dbReference type="EMBL" id="NBNE01005009">
    <property type="protein sequence ID" value="OWZ04357.1"/>
    <property type="molecule type" value="Genomic_DNA"/>
</dbReference>
<accession>A0A225VHU7</accession>
<keyword evidence="1" id="KW-0343">GTPase activation</keyword>
<dbReference type="SMART" id="SM00015">
    <property type="entry name" value="IQ"/>
    <property type="match status" value="4"/>
</dbReference>
<evidence type="ECO:0000256" key="3">
    <source>
        <dbReference type="ARBA" id="ARBA00022737"/>
    </source>
</evidence>
<feature type="compositionally biased region" description="Polar residues" evidence="5">
    <location>
        <begin position="929"/>
        <end position="940"/>
    </location>
</feature>
<feature type="region of interest" description="Disordered" evidence="5">
    <location>
        <begin position="922"/>
        <end position="955"/>
    </location>
</feature>
<keyword evidence="2" id="KW-0433">Leucine-rich repeat</keyword>
<sequence length="955" mass="110253">MKNSEVAPPPGVKWKYWKAHNETYTKFAEYFRAQGEHVLACDALSRSLELLDALPTESNKPANLWRGMTEDQRRKRIAVYIVLARTYYQCNQMEQAIRSMEAVFDLDPLHAEARANLVEWFPEKWQYRLELEDASQVQIARVLRGIWGRKEAFTRRREAKRLAELQYRENPYHIGTRRLVLRLLRHKYSSLFAAQDLAARCIQRRTKRYLRYARARWKIEAQRQKLLHDLKSKYQTRKYRYNRQVRSQLAELLPDEYDHRFFREDCSALRIQRCFRGNVVRVEFRRIRDAHRKQLQRQNDAACRIQRFFQRYRRPKPDSAPTVDELLFRAQQKLVLAEKRLAILVQRLYRRWKEFKMLKQSALLHAIQAEAIEKRRNFVENASAVKIQRMWRRYAIEQALDNRSQAHIFLVENVFTPQIPQTSIEIDLDDAACKIQAVYRGTLTRRFVRMLQARIPASPCASPIATLIRKCESNHKEGIETMAVLHSIDNLDEKRALFDHPVLVLRGSRISPRPNTPSTDESFSLQHVISAIQYSKVLKSLICASGDFKGDRILTVLQALQTRRTLRVLALGGINTVVERKPTNQDPVDSSEWSGSDKRSKISPSSPIRRRLLSLPSPPSSPFPHQKRQLSAMQILFKALCTSNFLLEELYLERNKLLERPQDGAIVAAIVSDFFFAKYGHLHTLVVAHMRLSNANGAMLGAALAINTVLQKLDLHGNLLSDGAAIAIANDGLAHNKTLRYLNLAENTIGSIGGKALFRCLGVHNRSLQTLILWNNYLKSDIIQPLIEAWQMNAVIESIELAGNLFDDRYLVEIQSAAIERREVTENHELRLLLARKRFGIRDTRSILSRQGINVFSSPLSSPKSRDRKKKKNMPISPKKWLSVNTPKIDSPINFPMTIHRQENDFAAAKFSVENAYTPPRPRKLIKATPSSPARFSSSKLPALPAVPGKKRIAW</sequence>
<feature type="region of interest" description="Disordered" evidence="5">
    <location>
        <begin position="858"/>
        <end position="881"/>
    </location>
</feature>
<dbReference type="GO" id="GO:0031267">
    <property type="term" value="F:small GTPase binding"/>
    <property type="evidence" value="ECO:0007669"/>
    <property type="project" value="TreeGrafter"/>
</dbReference>
<reference evidence="7" key="1">
    <citation type="submission" date="2017-03" db="EMBL/GenBank/DDBJ databases">
        <title>Phytopthora megakarya and P. palmivora, two closely related causual agents of cacao black pod achieved similar genome size and gene model numbers by different mechanisms.</title>
        <authorList>
            <person name="Ali S."/>
            <person name="Shao J."/>
            <person name="Larry D.J."/>
            <person name="Kronmiller B."/>
            <person name="Shen D."/>
            <person name="Strem M.D."/>
            <person name="Melnick R.L."/>
            <person name="Guiltinan M.J."/>
            <person name="Tyler B.M."/>
            <person name="Meinhardt L.W."/>
            <person name="Bailey B.A."/>
        </authorList>
    </citation>
    <scope>NUCLEOTIDE SEQUENCE [LARGE SCALE GENOMIC DNA]</scope>
    <source>
        <strain evidence="7">zdho120</strain>
    </source>
</reference>
<dbReference type="PANTHER" id="PTHR24113:SF12">
    <property type="entry name" value="RAN GTPASE-ACTIVATING PROTEIN 1"/>
    <property type="match status" value="1"/>
</dbReference>
<dbReference type="GO" id="GO:0006913">
    <property type="term" value="P:nucleocytoplasmic transport"/>
    <property type="evidence" value="ECO:0007669"/>
    <property type="project" value="TreeGrafter"/>
</dbReference>
<dbReference type="InterPro" id="IPR027038">
    <property type="entry name" value="RanGap"/>
</dbReference>
<dbReference type="Proteomes" id="UP000198211">
    <property type="component" value="Unassembled WGS sequence"/>
</dbReference>
<name>A0A225VHU7_9STRA</name>
<keyword evidence="3" id="KW-0677">Repeat</keyword>
<dbReference type="GO" id="GO:0005096">
    <property type="term" value="F:GTPase activator activity"/>
    <property type="evidence" value="ECO:0007669"/>
    <property type="project" value="UniProtKB-KW"/>
</dbReference>
<comment type="caution">
    <text evidence="6">The sequence shown here is derived from an EMBL/GenBank/DDBJ whole genome shotgun (WGS) entry which is preliminary data.</text>
</comment>
<dbReference type="PANTHER" id="PTHR24113">
    <property type="entry name" value="RAN GTPASE-ACTIVATING PROTEIN 1"/>
    <property type="match status" value="1"/>
</dbReference>
<organism evidence="6 7">
    <name type="scientific">Phytophthora megakarya</name>
    <dbReference type="NCBI Taxonomy" id="4795"/>
    <lineage>
        <taxon>Eukaryota</taxon>
        <taxon>Sar</taxon>
        <taxon>Stramenopiles</taxon>
        <taxon>Oomycota</taxon>
        <taxon>Peronosporomycetes</taxon>
        <taxon>Peronosporales</taxon>
        <taxon>Peronosporaceae</taxon>
        <taxon>Phytophthora</taxon>
    </lineage>
</organism>
<dbReference type="PROSITE" id="PS50005">
    <property type="entry name" value="TPR"/>
    <property type="match status" value="1"/>
</dbReference>
<evidence type="ECO:0000256" key="1">
    <source>
        <dbReference type="ARBA" id="ARBA00022468"/>
    </source>
</evidence>
<dbReference type="InterPro" id="IPR032675">
    <property type="entry name" value="LRR_dom_sf"/>
</dbReference>
<dbReference type="SMART" id="SM00368">
    <property type="entry name" value="LRR_RI"/>
    <property type="match status" value="3"/>
</dbReference>